<evidence type="ECO:0000256" key="1">
    <source>
        <dbReference type="ARBA" id="ARBA00010792"/>
    </source>
</evidence>
<comment type="similarity">
    <text evidence="1">Belongs to the DedA family.</text>
</comment>
<keyword evidence="2" id="KW-0472">Membrane</keyword>
<dbReference type="PANTHER" id="PTHR42709">
    <property type="entry name" value="ALKALINE PHOSPHATASE LIKE PROTEIN"/>
    <property type="match status" value="1"/>
</dbReference>
<dbReference type="InterPro" id="IPR032816">
    <property type="entry name" value="VTT_dom"/>
</dbReference>
<dbReference type="EMBL" id="VDUW01000004">
    <property type="protein sequence ID" value="TXL65121.1"/>
    <property type="molecule type" value="Genomic_DNA"/>
</dbReference>
<feature type="transmembrane region" description="Helical" evidence="2">
    <location>
        <begin position="193"/>
        <end position="211"/>
    </location>
</feature>
<dbReference type="GO" id="GO:0005886">
    <property type="term" value="C:plasma membrane"/>
    <property type="evidence" value="ECO:0007669"/>
    <property type="project" value="TreeGrafter"/>
</dbReference>
<organism evidence="4 5">
    <name type="scientific">Cerasibacillus terrae</name>
    <dbReference type="NCBI Taxonomy" id="2498845"/>
    <lineage>
        <taxon>Bacteria</taxon>
        <taxon>Bacillati</taxon>
        <taxon>Bacillota</taxon>
        <taxon>Bacilli</taxon>
        <taxon>Bacillales</taxon>
        <taxon>Bacillaceae</taxon>
        <taxon>Cerasibacillus</taxon>
    </lineage>
</organism>
<dbReference type="OrthoDB" id="9813426at2"/>
<feature type="transmembrane region" description="Helical" evidence="2">
    <location>
        <begin position="78"/>
        <end position="98"/>
    </location>
</feature>
<gene>
    <name evidence="4" type="ORF">FHP05_08275</name>
</gene>
<comment type="caution">
    <text evidence="4">The sequence shown here is derived from an EMBL/GenBank/DDBJ whole genome shotgun (WGS) entry which is preliminary data.</text>
</comment>
<dbReference type="PANTHER" id="PTHR42709:SF9">
    <property type="entry name" value="ALKALINE PHOSPHATASE LIKE PROTEIN"/>
    <property type="match status" value="1"/>
</dbReference>
<dbReference type="Proteomes" id="UP000321574">
    <property type="component" value="Unassembled WGS sequence"/>
</dbReference>
<accession>A0A5C8NVA6</accession>
<feature type="domain" description="VTT" evidence="3">
    <location>
        <begin position="57"/>
        <end position="175"/>
    </location>
</feature>
<evidence type="ECO:0000256" key="2">
    <source>
        <dbReference type="SAM" id="Phobius"/>
    </source>
</evidence>
<proteinExistence type="inferred from homology"/>
<evidence type="ECO:0000259" key="3">
    <source>
        <dbReference type="Pfam" id="PF09335"/>
    </source>
</evidence>
<dbReference type="InterPro" id="IPR051311">
    <property type="entry name" value="DedA_domain"/>
</dbReference>
<feature type="transmembrane region" description="Helical" evidence="2">
    <location>
        <begin position="39"/>
        <end position="66"/>
    </location>
</feature>
<keyword evidence="2" id="KW-0812">Transmembrane</keyword>
<evidence type="ECO:0000313" key="4">
    <source>
        <dbReference type="EMBL" id="TXL65121.1"/>
    </source>
</evidence>
<feature type="transmembrane region" description="Helical" evidence="2">
    <location>
        <begin position="12"/>
        <end position="33"/>
    </location>
</feature>
<evidence type="ECO:0000313" key="5">
    <source>
        <dbReference type="Proteomes" id="UP000321574"/>
    </source>
</evidence>
<keyword evidence="2" id="KW-1133">Transmembrane helix</keyword>
<keyword evidence="5" id="KW-1185">Reference proteome</keyword>
<dbReference type="Pfam" id="PF09335">
    <property type="entry name" value="VTT_dom"/>
    <property type="match status" value="1"/>
</dbReference>
<feature type="transmembrane region" description="Helical" evidence="2">
    <location>
        <begin position="152"/>
        <end position="173"/>
    </location>
</feature>
<reference evidence="4 5" key="1">
    <citation type="submission" date="2019-06" db="EMBL/GenBank/DDBJ databases">
        <title>Cerasibacillus sp. nov., isolated from maize field.</title>
        <authorList>
            <person name="Lin S.-Y."/>
            <person name="Tsai C.-F."/>
            <person name="Young C.-C."/>
        </authorList>
    </citation>
    <scope>NUCLEOTIDE SEQUENCE [LARGE SCALE GENOMIC DNA]</scope>
    <source>
        <strain evidence="4 5">CC-CFT480</strain>
    </source>
</reference>
<feature type="transmembrane region" description="Helical" evidence="2">
    <location>
        <begin position="124"/>
        <end position="145"/>
    </location>
</feature>
<protein>
    <recommendedName>
        <fullName evidence="3">VTT domain-containing protein</fullName>
    </recommendedName>
</protein>
<name>A0A5C8NVA6_9BACI</name>
<sequence>MRIFFKFKGKLGMCLSMKMHFGVGGSLMIQQFLEWLSSIGIPGLFVVMFLEGASLPFPGIIIVFSYGYIIAPGYIETIFIALGMSIFYSIASLIPYFIGLKLEEYLPTRLRKGIKKGISIFHRYGIWSIAISRPFGVGNYISYVAGISNVHLFKYFALTFLGIFPWSYLVIILGDYFHGNYEVLQQHLQSFSIYGYILIAVVVIITIFLFLRFNQRKKNSG</sequence>
<dbReference type="AlphaFoldDB" id="A0A5C8NVA6"/>